<protein>
    <submittedName>
        <fullName evidence="7">TetR family transcriptional regulator</fullName>
    </submittedName>
</protein>
<keyword evidence="3 5" id="KW-0238">DNA-binding</keyword>
<dbReference type="PRINTS" id="PR00455">
    <property type="entry name" value="HTHTETR"/>
</dbReference>
<dbReference type="InterPro" id="IPR023772">
    <property type="entry name" value="DNA-bd_HTH_TetR-type_CS"/>
</dbReference>
<dbReference type="Proteomes" id="UP000476064">
    <property type="component" value="Chromosome"/>
</dbReference>
<dbReference type="PROSITE" id="PS01081">
    <property type="entry name" value="HTH_TETR_1"/>
    <property type="match status" value="1"/>
</dbReference>
<evidence type="ECO:0000256" key="4">
    <source>
        <dbReference type="ARBA" id="ARBA00023163"/>
    </source>
</evidence>
<dbReference type="RefSeq" id="WP_162357640.1">
    <property type="nucleotide sequence ID" value="NZ_CP048209.1"/>
</dbReference>
<dbReference type="PROSITE" id="PS50977">
    <property type="entry name" value="HTH_TETR_2"/>
    <property type="match status" value="1"/>
</dbReference>
<reference evidence="7 8" key="1">
    <citation type="submission" date="2020-01" db="EMBL/GenBank/DDBJ databases">
        <title>Paenibacillus sp. nov., isolated from tomato rhizosphere.</title>
        <authorList>
            <person name="Weon H.-Y."/>
            <person name="Lee S.A."/>
        </authorList>
    </citation>
    <scope>NUCLEOTIDE SEQUENCE [LARGE SCALE GENOMIC DNA]</scope>
    <source>
        <strain evidence="7 8">12200R-189</strain>
    </source>
</reference>
<keyword evidence="2" id="KW-0805">Transcription regulation</keyword>
<dbReference type="Pfam" id="PF00440">
    <property type="entry name" value="TetR_N"/>
    <property type="match status" value="1"/>
</dbReference>
<dbReference type="GO" id="GO:0003700">
    <property type="term" value="F:DNA-binding transcription factor activity"/>
    <property type="evidence" value="ECO:0007669"/>
    <property type="project" value="TreeGrafter"/>
</dbReference>
<feature type="domain" description="HTH tetR-type" evidence="6">
    <location>
        <begin position="8"/>
        <end position="68"/>
    </location>
</feature>
<dbReference type="Pfam" id="PF13977">
    <property type="entry name" value="TetR_C_6"/>
    <property type="match status" value="1"/>
</dbReference>
<dbReference type="GO" id="GO:0000976">
    <property type="term" value="F:transcription cis-regulatory region binding"/>
    <property type="evidence" value="ECO:0007669"/>
    <property type="project" value="TreeGrafter"/>
</dbReference>
<dbReference type="Gene3D" id="1.10.357.10">
    <property type="entry name" value="Tetracycline Repressor, domain 2"/>
    <property type="match status" value="1"/>
</dbReference>
<name>A0A6C0G0D8_9BACL</name>
<feature type="DNA-binding region" description="H-T-H motif" evidence="5">
    <location>
        <begin position="31"/>
        <end position="50"/>
    </location>
</feature>
<dbReference type="SUPFAM" id="SSF46689">
    <property type="entry name" value="Homeodomain-like"/>
    <property type="match status" value="1"/>
</dbReference>
<dbReference type="InterPro" id="IPR036271">
    <property type="entry name" value="Tet_transcr_reg_TetR-rel_C_sf"/>
</dbReference>
<dbReference type="InterPro" id="IPR039538">
    <property type="entry name" value="BetI_C"/>
</dbReference>
<evidence type="ECO:0000313" key="7">
    <source>
        <dbReference type="EMBL" id="QHT61201.1"/>
    </source>
</evidence>
<evidence type="ECO:0000256" key="3">
    <source>
        <dbReference type="ARBA" id="ARBA00023125"/>
    </source>
</evidence>
<proteinExistence type="predicted"/>
<evidence type="ECO:0000259" key="6">
    <source>
        <dbReference type="PROSITE" id="PS50977"/>
    </source>
</evidence>
<dbReference type="InterPro" id="IPR001647">
    <property type="entry name" value="HTH_TetR"/>
</dbReference>
<dbReference type="AlphaFoldDB" id="A0A6C0G0D8"/>
<dbReference type="PANTHER" id="PTHR30055">
    <property type="entry name" value="HTH-TYPE TRANSCRIPTIONAL REGULATOR RUTR"/>
    <property type="match status" value="1"/>
</dbReference>
<dbReference type="InterPro" id="IPR050109">
    <property type="entry name" value="HTH-type_TetR-like_transc_reg"/>
</dbReference>
<dbReference type="KEGG" id="plyc:GXP70_15370"/>
<sequence>MPKVVDHEQKRKLIAESAWNIIEEKGIEHASIRAVAAAAGLSPGALRHYFSTQDELLLFIVDYYLTRGAARAEERLELSPVPMKAAKEILLLLLPLDADKRTAAGVWWIFAIRSLTSAALRTKKDELTDGLHGLTKAVLEILAEAKLLPSSADIQLETLRLAAIVEGLTILALLRPEFYTPGTVERIVVRHLQELCPMPASCDR</sequence>
<dbReference type="InterPro" id="IPR009057">
    <property type="entry name" value="Homeodomain-like_sf"/>
</dbReference>
<dbReference type="SUPFAM" id="SSF48498">
    <property type="entry name" value="Tetracyclin repressor-like, C-terminal domain"/>
    <property type="match status" value="1"/>
</dbReference>
<evidence type="ECO:0000256" key="1">
    <source>
        <dbReference type="ARBA" id="ARBA00022491"/>
    </source>
</evidence>
<gene>
    <name evidence="7" type="ORF">GXP70_15370</name>
</gene>
<dbReference type="EMBL" id="CP048209">
    <property type="protein sequence ID" value="QHT61201.1"/>
    <property type="molecule type" value="Genomic_DNA"/>
</dbReference>
<evidence type="ECO:0000256" key="5">
    <source>
        <dbReference type="PROSITE-ProRule" id="PRU00335"/>
    </source>
</evidence>
<keyword evidence="4" id="KW-0804">Transcription</keyword>
<evidence type="ECO:0000313" key="8">
    <source>
        <dbReference type="Proteomes" id="UP000476064"/>
    </source>
</evidence>
<organism evidence="7 8">
    <name type="scientific">Paenibacillus lycopersici</name>
    <dbReference type="NCBI Taxonomy" id="2704462"/>
    <lineage>
        <taxon>Bacteria</taxon>
        <taxon>Bacillati</taxon>
        <taxon>Bacillota</taxon>
        <taxon>Bacilli</taxon>
        <taxon>Bacillales</taxon>
        <taxon>Paenibacillaceae</taxon>
        <taxon>Paenibacillus</taxon>
    </lineage>
</organism>
<keyword evidence="1" id="KW-0678">Repressor</keyword>
<accession>A0A6C0G0D8</accession>
<dbReference type="PANTHER" id="PTHR30055:SF226">
    <property type="entry name" value="HTH-TYPE TRANSCRIPTIONAL REGULATOR PKSA"/>
    <property type="match status" value="1"/>
</dbReference>
<keyword evidence="8" id="KW-1185">Reference proteome</keyword>
<evidence type="ECO:0000256" key="2">
    <source>
        <dbReference type="ARBA" id="ARBA00023015"/>
    </source>
</evidence>